<proteinExistence type="predicted"/>
<dbReference type="Pfam" id="PF01497">
    <property type="entry name" value="Peripla_BP_2"/>
    <property type="match status" value="1"/>
</dbReference>
<protein>
    <submittedName>
        <fullName evidence="3">Iron complex transport system substrate-binding protein</fullName>
    </submittedName>
</protein>
<evidence type="ECO:0000313" key="3">
    <source>
        <dbReference type="EMBL" id="SFN49180.1"/>
    </source>
</evidence>
<evidence type="ECO:0000313" key="4">
    <source>
        <dbReference type="Proteomes" id="UP000242869"/>
    </source>
</evidence>
<dbReference type="InterPro" id="IPR054828">
    <property type="entry name" value="Vit_B12_bind_prot"/>
</dbReference>
<organism evidence="3 4">
    <name type="scientific">Formivibrio citricus</name>
    <dbReference type="NCBI Taxonomy" id="83765"/>
    <lineage>
        <taxon>Bacteria</taxon>
        <taxon>Pseudomonadati</taxon>
        <taxon>Pseudomonadota</taxon>
        <taxon>Betaproteobacteria</taxon>
        <taxon>Neisseriales</taxon>
        <taxon>Chitinibacteraceae</taxon>
        <taxon>Formivibrio</taxon>
    </lineage>
</organism>
<accession>A0A1I4ZGZ9</accession>
<dbReference type="InterPro" id="IPR002491">
    <property type="entry name" value="ABC_transptr_periplasmic_BD"/>
</dbReference>
<dbReference type="STRING" id="83765.SAMN05660284_01622"/>
<sequence>MKPGWLGCLLLLVPALACADYPRRIVSLYPHATELVAVLDASRLVAVDGASNFPPQVRHLPRVSAYPEPSTEALLALRPDLVITWTSRQQARLAARLNRYGIKVLAIEPQTPAGVADEIRKLGKLLGVDEGAQALASGYEQRLAGLKQRYQFAERIRVFVEVSEKPLMTVSGRSFLGKMVEDCGGENIFASQPAAAPLVSLEAVLVHRPEIIVTTSGQASLAQWQRYRQLPAVQNGQLHLLGNDELMRPGPRLPEGMEMLCRLIDRARSAKMP</sequence>
<gene>
    <name evidence="3" type="ORF">SAMN05660284_01622</name>
</gene>
<dbReference type="PANTHER" id="PTHR30535">
    <property type="entry name" value="VITAMIN B12-BINDING PROTEIN"/>
    <property type="match status" value="1"/>
</dbReference>
<feature type="domain" description="Fe/B12 periplasmic-binding" evidence="2">
    <location>
        <begin position="24"/>
        <end position="268"/>
    </location>
</feature>
<evidence type="ECO:0000256" key="1">
    <source>
        <dbReference type="ARBA" id="ARBA00022729"/>
    </source>
</evidence>
<dbReference type="RefSeq" id="WP_091194224.1">
    <property type="nucleotide sequence ID" value="NZ_FOVE01000010.1"/>
</dbReference>
<dbReference type="InterPro" id="IPR050902">
    <property type="entry name" value="ABC_Transporter_SBP"/>
</dbReference>
<dbReference type="PANTHER" id="PTHR30535:SF34">
    <property type="entry name" value="MOLYBDATE-BINDING PROTEIN MOLA"/>
    <property type="match status" value="1"/>
</dbReference>
<reference evidence="4" key="1">
    <citation type="submission" date="2016-10" db="EMBL/GenBank/DDBJ databases">
        <authorList>
            <person name="Varghese N."/>
            <person name="Submissions S."/>
        </authorList>
    </citation>
    <scope>NUCLEOTIDE SEQUENCE [LARGE SCALE GENOMIC DNA]</scope>
    <source>
        <strain evidence="4">DSM 6150</strain>
    </source>
</reference>
<dbReference type="Proteomes" id="UP000242869">
    <property type="component" value="Unassembled WGS sequence"/>
</dbReference>
<dbReference type="EMBL" id="FOVE01000010">
    <property type="protein sequence ID" value="SFN49180.1"/>
    <property type="molecule type" value="Genomic_DNA"/>
</dbReference>
<dbReference type="CDD" id="cd01144">
    <property type="entry name" value="BtuF"/>
    <property type="match status" value="1"/>
</dbReference>
<keyword evidence="1" id="KW-0732">Signal</keyword>
<dbReference type="SUPFAM" id="SSF53807">
    <property type="entry name" value="Helical backbone' metal receptor"/>
    <property type="match status" value="1"/>
</dbReference>
<keyword evidence="4" id="KW-1185">Reference proteome</keyword>
<name>A0A1I4ZGZ9_9NEIS</name>
<dbReference type="OrthoDB" id="6495095at2"/>
<dbReference type="GO" id="GO:0071281">
    <property type="term" value="P:cellular response to iron ion"/>
    <property type="evidence" value="ECO:0007669"/>
    <property type="project" value="TreeGrafter"/>
</dbReference>
<evidence type="ECO:0000259" key="2">
    <source>
        <dbReference type="PROSITE" id="PS50983"/>
    </source>
</evidence>
<dbReference type="PROSITE" id="PS50983">
    <property type="entry name" value="FE_B12_PBP"/>
    <property type="match status" value="1"/>
</dbReference>
<dbReference type="Gene3D" id="3.40.50.1980">
    <property type="entry name" value="Nitrogenase molybdenum iron protein domain"/>
    <property type="match status" value="2"/>
</dbReference>
<dbReference type="NCBIfam" id="NF038402">
    <property type="entry name" value="TroA_like"/>
    <property type="match status" value="1"/>
</dbReference>
<dbReference type="AlphaFoldDB" id="A0A1I4ZGZ9"/>